<dbReference type="EMBL" id="DYWX01000035">
    <property type="protein sequence ID" value="HJF27278.1"/>
    <property type="molecule type" value="Genomic_DNA"/>
</dbReference>
<evidence type="ECO:0000313" key="5">
    <source>
        <dbReference type="Proteomes" id="UP000787156"/>
    </source>
</evidence>
<accession>A0A9D2URB9</accession>
<dbReference type="Proteomes" id="UP000787156">
    <property type="component" value="Unassembled WGS sequence"/>
</dbReference>
<protein>
    <submittedName>
        <fullName evidence="4">DUF2057 domain-containing protein</fullName>
    </submittedName>
</protein>
<comment type="caution">
    <text evidence="4">The sequence shown here is derived from an EMBL/GenBank/DDBJ whole genome shotgun (WGS) entry which is preliminary data.</text>
</comment>
<keyword evidence="2 3" id="KW-0732">Signal</keyword>
<proteinExistence type="inferred from homology"/>
<evidence type="ECO:0000256" key="3">
    <source>
        <dbReference type="SAM" id="SignalP"/>
    </source>
</evidence>
<evidence type="ECO:0000256" key="1">
    <source>
        <dbReference type="ARBA" id="ARBA00008490"/>
    </source>
</evidence>
<reference evidence="4" key="1">
    <citation type="journal article" date="2021" name="PeerJ">
        <title>Extensive microbial diversity within the chicken gut microbiome revealed by metagenomics and culture.</title>
        <authorList>
            <person name="Gilroy R."/>
            <person name="Ravi A."/>
            <person name="Getino M."/>
            <person name="Pursley I."/>
            <person name="Horton D.L."/>
            <person name="Alikhan N.F."/>
            <person name="Baker D."/>
            <person name="Gharbi K."/>
            <person name="Hall N."/>
            <person name="Watson M."/>
            <person name="Adriaenssens E.M."/>
            <person name="Foster-Nyarko E."/>
            <person name="Jarju S."/>
            <person name="Secka A."/>
            <person name="Antonio M."/>
            <person name="Oren A."/>
            <person name="Chaudhuri R.R."/>
            <person name="La Ragione R."/>
            <person name="Hildebrand F."/>
            <person name="Pallen M.J."/>
        </authorList>
    </citation>
    <scope>NUCLEOTIDE SEQUENCE</scope>
    <source>
        <strain evidence="4">CHK135-1449</strain>
    </source>
</reference>
<sequence>MGLRITAVTMALLGSTSAFSMVTLTVPEEIKIVAVNDQKVNSGLLRSNQTYKIDPGVNTISARYNEFFEHHDSSHDILKSGVVTIKTPELKDGEAYNLALINAPQDFDEAKAYKDQPIIGLYNANQQLLVQQAGAKASSKRWFGGRVLDNATDLSGGEVTIPVNQPAAVYTQHTAKPVVTTVSAQQSSALNSSSDQQMIELWKKASKSERQKFMAWFAEQAN</sequence>
<dbReference type="PANTHER" id="PTHR38108:SF1">
    <property type="entry name" value="UPF0319 PROTEIN YCCT"/>
    <property type="match status" value="1"/>
</dbReference>
<evidence type="ECO:0000313" key="4">
    <source>
        <dbReference type="EMBL" id="HJF27278.1"/>
    </source>
</evidence>
<feature type="chain" id="PRO_5038920083" evidence="3">
    <location>
        <begin position="21"/>
        <end position="222"/>
    </location>
</feature>
<comment type="similarity">
    <text evidence="1">Belongs to the UPF0319 family.</text>
</comment>
<feature type="signal peptide" evidence="3">
    <location>
        <begin position="1"/>
        <end position="20"/>
    </location>
</feature>
<dbReference type="PANTHER" id="PTHR38108">
    <property type="entry name" value="UPF0319 PROTEIN YCCT"/>
    <property type="match status" value="1"/>
</dbReference>
<gene>
    <name evidence="4" type="ORF">K8V79_03365</name>
</gene>
<reference evidence="4" key="2">
    <citation type="submission" date="2021-09" db="EMBL/GenBank/DDBJ databases">
        <authorList>
            <person name="Gilroy R."/>
        </authorList>
    </citation>
    <scope>NUCLEOTIDE SEQUENCE</scope>
    <source>
        <strain evidence="4">CHK135-1449</strain>
    </source>
</reference>
<organism evidence="4 5">
    <name type="scientific">Acinetobacter lwoffii</name>
    <dbReference type="NCBI Taxonomy" id="28090"/>
    <lineage>
        <taxon>Bacteria</taxon>
        <taxon>Pseudomonadati</taxon>
        <taxon>Pseudomonadota</taxon>
        <taxon>Gammaproteobacteria</taxon>
        <taxon>Moraxellales</taxon>
        <taxon>Moraxellaceae</taxon>
        <taxon>Acinetobacter</taxon>
    </lineage>
</organism>
<dbReference type="Pfam" id="PF09829">
    <property type="entry name" value="DUF2057"/>
    <property type="match status" value="1"/>
</dbReference>
<name>A0A9D2URB9_ACILW</name>
<dbReference type="AlphaFoldDB" id="A0A9D2URB9"/>
<evidence type="ECO:0000256" key="2">
    <source>
        <dbReference type="ARBA" id="ARBA00022729"/>
    </source>
</evidence>
<dbReference type="InterPro" id="IPR018635">
    <property type="entry name" value="UPF0319"/>
</dbReference>